<accession>C7ZN56</accession>
<feature type="compositionally biased region" description="Polar residues" evidence="1">
    <location>
        <begin position="1"/>
        <end position="14"/>
    </location>
</feature>
<feature type="compositionally biased region" description="Low complexity" evidence="1">
    <location>
        <begin position="431"/>
        <end position="471"/>
    </location>
</feature>
<dbReference type="eggNOG" id="ENOG502RPXK">
    <property type="taxonomic scope" value="Eukaryota"/>
</dbReference>
<sequence length="528" mass="61024">MTSLSTPTITVSSDSESDSGRPPSFLLVPSTQRLTVSWKYIRGKHLDDLTTCSTIRIDWTDRDRQIMTSHLARHELHKGDLKSTYMGELMDRLGLSQYARLDTSLMYQSICVNKLQSALEYRLKLLHKAGHVSATFVLPYRAKWKRYTQAWGSDDWNGDMTPPRSHTATPTSISTFSTVATPTPSLGPPPDFPTLSLTTDAILHTPEDQDVVMEDVQDIPQSGLTQQQCAEHAQAFRQQLQRETQQQRAQIQQEQQRQQAAMDLQRAKIKQDAWDVYQARRRHEAHVEAHEQTQSQPAPQPAPQPPERVTGQQALDVSFHAMQQAELQREFERQRAQIQREKDIAQAEIAQQRFELQQQKQSYDADIERGRSQHDMLERETQMAQAAIEQARSRLQQERQMNQAELERERSQLEQQAREFMQVQKEQFQEYLEAQKQQQQSTRHQHPSQQEPWQNQQPTQQQPSQQESLQQKPPPALPLQEQPAHQQLAVPHVEMSILCYVEEEERLALTSVSYRQEDIHIPATNGSE</sequence>
<feature type="region of interest" description="Disordered" evidence="1">
    <location>
        <begin position="381"/>
        <end position="412"/>
    </location>
</feature>
<organism evidence="2 3">
    <name type="scientific">Fusarium vanettenii (strain ATCC MYA-4622 / CBS 123669 / FGSC 9596 / NRRL 45880 / 77-13-4)</name>
    <name type="common">Fusarium solani subsp. pisi</name>
    <dbReference type="NCBI Taxonomy" id="660122"/>
    <lineage>
        <taxon>Eukaryota</taxon>
        <taxon>Fungi</taxon>
        <taxon>Dikarya</taxon>
        <taxon>Ascomycota</taxon>
        <taxon>Pezizomycotina</taxon>
        <taxon>Sordariomycetes</taxon>
        <taxon>Hypocreomycetidae</taxon>
        <taxon>Hypocreales</taxon>
        <taxon>Nectriaceae</taxon>
        <taxon>Fusarium</taxon>
        <taxon>Fusarium solani species complex</taxon>
        <taxon>Fusarium vanettenii</taxon>
    </lineage>
</organism>
<feature type="region of interest" description="Disordered" evidence="1">
    <location>
        <begin position="431"/>
        <end position="483"/>
    </location>
</feature>
<dbReference type="AlphaFoldDB" id="C7ZN56"/>
<evidence type="ECO:0000313" key="2">
    <source>
        <dbReference type="EMBL" id="EEU34539.1"/>
    </source>
</evidence>
<dbReference type="RefSeq" id="XP_003040252.1">
    <property type="nucleotide sequence ID" value="XM_003040206.1"/>
</dbReference>
<evidence type="ECO:0000256" key="1">
    <source>
        <dbReference type="SAM" id="MobiDB-lite"/>
    </source>
</evidence>
<reference evidence="2 3" key="1">
    <citation type="journal article" date="2009" name="PLoS Genet.">
        <title>The genome of Nectria haematococca: contribution of supernumerary chromosomes to gene expansion.</title>
        <authorList>
            <person name="Coleman J.J."/>
            <person name="Rounsley S.D."/>
            <person name="Rodriguez-Carres M."/>
            <person name="Kuo A."/>
            <person name="Wasmann C.C."/>
            <person name="Grimwood J."/>
            <person name="Schmutz J."/>
            <person name="Taga M."/>
            <person name="White G.J."/>
            <person name="Zhou S."/>
            <person name="Schwartz D.C."/>
            <person name="Freitag M."/>
            <person name="Ma L.J."/>
            <person name="Danchin E.G."/>
            <person name="Henrissat B."/>
            <person name="Coutinho P.M."/>
            <person name="Nelson D.R."/>
            <person name="Straney D."/>
            <person name="Napoli C.A."/>
            <person name="Barker B.M."/>
            <person name="Gribskov M."/>
            <person name="Rep M."/>
            <person name="Kroken S."/>
            <person name="Molnar I."/>
            <person name="Rensing C."/>
            <person name="Kennell J.C."/>
            <person name="Zamora J."/>
            <person name="Farman M.L."/>
            <person name="Selker E.U."/>
            <person name="Salamov A."/>
            <person name="Shapiro H."/>
            <person name="Pangilinan J."/>
            <person name="Lindquist E."/>
            <person name="Lamers C."/>
            <person name="Grigoriev I.V."/>
            <person name="Geiser D.M."/>
            <person name="Covert S.F."/>
            <person name="Temporini E."/>
            <person name="Vanetten H.D."/>
        </authorList>
    </citation>
    <scope>NUCLEOTIDE SEQUENCE [LARGE SCALE GENOMIC DNA]</scope>
    <source>
        <strain evidence="3">ATCC MYA-4622 / CBS 123669 / FGSC 9596 / NRRL 45880 / 77-13-4</strain>
    </source>
</reference>
<feature type="region of interest" description="Disordered" evidence="1">
    <location>
        <begin position="1"/>
        <end position="24"/>
    </location>
</feature>
<proteinExistence type="predicted"/>
<dbReference type="KEGG" id="nhe:NECHADRAFT_88834"/>
<evidence type="ECO:0000313" key="3">
    <source>
        <dbReference type="Proteomes" id="UP000005206"/>
    </source>
</evidence>
<feature type="region of interest" description="Disordered" evidence="1">
    <location>
        <begin position="158"/>
        <end position="190"/>
    </location>
</feature>
<dbReference type="GeneID" id="9678074"/>
<feature type="compositionally biased region" description="Polar residues" evidence="1">
    <location>
        <begin position="164"/>
        <end position="184"/>
    </location>
</feature>
<dbReference type="InParanoid" id="C7ZN56"/>
<gene>
    <name evidence="2" type="ORF">NECHADRAFT_88834</name>
</gene>
<dbReference type="Proteomes" id="UP000005206">
    <property type="component" value="Chromosome 17"/>
</dbReference>
<name>C7ZN56_FUSV7</name>
<keyword evidence="3" id="KW-1185">Reference proteome</keyword>
<dbReference type="HOGENOM" id="CLU_515886_0_0_1"/>
<dbReference type="OrthoDB" id="5106994at2759"/>
<dbReference type="EMBL" id="GG698963">
    <property type="protein sequence ID" value="EEU34539.1"/>
    <property type="molecule type" value="Genomic_DNA"/>
</dbReference>
<dbReference type="VEuPathDB" id="FungiDB:NECHADRAFT_88834"/>
<feature type="region of interest" description="Disordered" evidence="1">
    <location>
        <begin position="282"/>
        <end position="310"/>
    </location>
</feature>
<protein>
    <submittedName>
        <fullName evidence="2">Uncharacterized protein</fullName>
    </submittedName>
</protein>
<dbReference type="OMA" id="YETPECA"/>